<gene>
    <name evidence="3" type="ORF">AALO_G00003780</name>
</gene>
<comment type="caution">
    <text evidence="3">The sequence shown here is derived from an EMBL/GenBank/DDBJ whole genome shotgun (WGS) entry which is preliminary data.</text>
</comment>
<feature type="transmembrane region" description="Helical" evidence="2">
    <location>
        <begin position="7"/>
        <end position="26"/>
    </location>
</feature>
<dbReference type="Proteomes" id="UP000823561">
    <property type="component" value="Chromosome 1"/>
</dbReference>
<feature type="region of interest" description="Disordered" evidence="1">
    <location>
        <begin position="162"/>
        <end position="193"/>
    </location>
</feature>
<keyword evidence="2" id="KW-1133">Transmembrane helix</keyword>
<evidence type="ECO:0008006" key="5">
    <source>
        <dbReference type="Google" id="ProtNLM"/>
    </source>
</evidence>
<evidence type="ECO:0000313" key="3">
    <source>
        <dbReference type="EMBL" id="KAG5285473.1"/>
    </source>
</evidence>
<dbReference type="AlphaFoldDB" id="A0AAV6HDN3"/>
<protein>
    <recommendedName>
        <fullName evidence="5">Type III endosome membrane protein TEMP</fullName>
    </recommendedName>
</protein>
<keyword evidence="4" id="KW-1185">Reference proteome</keyword>
<feature type="compositionally biased region" description="Acidic residues" evidence="1">
    <location>
        <begin position="178"/>
        <end position="187"/>
    </location>
</feature>
<evidence type="ECO:0000313" key="4">
    <source>
        <dbReference type="Proteomes" id="UP000823561"/>
    </source>
</evidence>
<feature type="transmembrane region" description="Helical" evidence="2">
    <location>
        <begin position="71"/>
        <end position="92"/>
    </location>
</feature>
<keyword evidence="2" id="KW-0812">Transmembrane</keyword>
<evidence type="ECO:0000256" key="1">
    <source>
        <dbReference type="SAM" id="MobiDB-lite"/>
    </source>
</evidence>
<dbReference type="Pfam" id="PF15176">
    <property type="entry name" value="LRR19-TM"/>
    <property type="match status" value="1"/>
</dbReference>
<dbReference type="EMBL" id="JADWDJ010000001">
    <property type="protein sequence ID" value="KAG5285473.1"/>
    <property type="molecule type" value="Genomic_DNA"/>
</dbReference>
<proteinExistence type="predicted"/>
<sequence>MGHIYQANSLTWYLWVVLAGMVMWQGPEALPSNINNGGENSVGLLQRKLWDEGNKSNETTGPDKGSNSGTWPYLLAALITMLSVSLFVVVVVKCRLFQRYMASNGHMLLSEGDTISQCDPQSLDVGFTPQSVAERVPPRRFHNTEGDDDDGFIEDNYIQAGERERAEWERGQQGYTGEDSDDDELDFDQFSIG</sequence>
<reference evidence="3 4" key="1">
    <citation type="submission" date="2020-10" db="EMBL/GenBank/DDBJ databases">
        <title>Chromosome-scale genome assembly of the Allis shad, Alosa alosa.</title>
        <authorList>
            <person name="Margot Z."/>
            <person name="Christophe K."/>
            <person name="Cabau C."/>
            <person name="Louis A."/>
            <person name="Berthelot C."/>
            <person name="Parey E."/>
            <person name="Roest Crollius H."/>
            <person name="Montfort J."/>
            <person name="Robinson-Rechavi M."/>
            <person name="Bucao C."/>
            <person name="Bouchez O."/>
            <person name="Gislard M."/>
            <person name="Lluch J."/>
            <person name="Milhes M."/>
            <person name="Lampietro C."/>
            <person name="Lopez Roques C."/>
            <person name="Donnadieu C."/>
            <person name="Braasch I."/>
            <person name="Desvignes T."/>
            <person name="Postlethwait J."/>
            <person name="Bobe J."/>
            <person name="Guiguen Y."/>
        </authorList>
    </citation>
    <scope>NUCLEOTIDE SEQUENCE [LARGE SCALE GENOMIC DNA]</scope>
    <source>
        <strain evidence="3">M-15738</strain>
        <tissue evidence="3">Blood</tissue>
    </source>
</reference>
<dbReference type="PANTHER" id="PTHR31450:SF3">
    <property type="entry name" value="TYPE III ENDOSOME MEMBRANE PROTEIN TEMP"/>
    <property type="match status" value="1"/>
</dbReference>
<organism evidence="3 4">
    <name type="scientific">Alosa alosa</name>
    <name type="common">allis shad</name>
    <dbReference type="NCBI Taxonomy" id="278164"/>
    <lineage>
        <taxon>Eukaryota</taxon>
        <taxon>Metazoa</taxon>
        <taxon>Chordata</taxon>
        <taxon>Craniata</taxon>
        <taxon>Vertebrata</taxon>
        <taxon>Euteleostomi</taxon>
        <taxon>Actinopterygii</taxon>
        <taxon>Neopterygii</taxon>
        <taxon>Teleostei</taxon>
        <taxon>Clupei</taxon>
        <taxon>Clupeiformes</taxon>
        <taxon>Clupeoidei</taxon>
        <taxon>Clupeidae</taxon>
        <taxon>Alosa</taxon>
    </lineage>
</organism>
<keyword evidence="2" id="KW-0472">Membrane</keyword>
<name>A0AAV6HDN3_9TELE</name>
<evidence type="ECO:0000256" key="2">
    <source>
        <dbReference type="SAM" id="Phobius"/>
    </source>
</evidence>
<accession>A0AAV6HDN3</accession>
<dbReference type="PANTHER" id="PTHR31450">
    <property type="entry name" value="LEUCINE-RICH REPEAT-CONTAINING PROTEIN 19 LRRC19 FAMILY MEMBER"/>
    <property type="match status" value="1"/>
</dbReference>